<dbReference type="AlphaFoldDB" id="A0A6A6SDX2"/>
<accession>A0A6A6SDX2</accession>
<dbReference type="Proteomes" id="UP000799753">
    <property type="component" value="Unassembled WGS sequence"/>
</dbReference>
<protein>
    <recommendedName>
        <fullName evidence="3">F-box domain-containing protein</fullName>
    </recommendedName>
</protein>
<evidence type="ECO:0008006" key="3">
    <source>
        <dbReference type="Google" id="ProtNLM"/>
    </source>
</evidence>
<evidence type="ECO:0000313" key="1">
    <source>
        <dbReference type="EMBL" id="KAF2646036.1"/>
    </source>
</evidence>
<organism evidence="1 2">
    <name type="scientific">Massarina eburnea CBS 473.64</name>
    <dbReference type="NCBI Taxonomy" id="1395130"/>
    <lineage>
        <taxon>Eukaryota</taxon>
        <taxon>Fungi</taxon>
        <taxon>Dikarya</taxon>
        <taxon>Ascomycota</taxon>
        <taxon>Pezizomycotina</taxon>
        <taxon>Dothideomycetes</taxon>
        <taxon>Pleosporomycetidae</taxon>
        <taxon>Pleosporales</taxon>
        <taxon>Massarineae</taxon>
        <taxon>Massarinaceae</taxon>
        <taxon>Massarina</taxon>
    </lineage>
</organism>
<name>A0A6A6SDX2_9PLEO</name>
<sequence>MTTTTSAFIGILPNELLIQIATYLDTPAPSVSKFAHEPTTSLTHSDHTPLKSLSLVSQRCRKIVLPLLFRYTRLQLDENPQWVPIDARLLDDMQSQLSTLSSHELQVYQRMRSKFKTSAAFAYDEVFDDLLINLCRIEDDDAFLKNVPHILWFPHLPRQAFADFCRFVKTHDMKKHIKSVVLFTDKKYELHHVSSADAHLAKAVAEIWTQIFSRLEPVRVVVAAPPTSMAGLLDAQVMSSDTWAFDMKMHYLELLQTDPVHGQQITHTDAKCRPWDATLVHRRPWTHLNYNEGSSITAYSTYEYHLKQSPKMLYLILLRLAKEVQDCCNIRSFSFVGVFPFSTNISAVIKALQAIPTLHSVSFQLAPGPENDLLTAPKRMGRAQPLDLWLEWNGCYKAIAAFLGTYDWEEGARFISVDCRVEGTVRKDAEEYVEALQKRGLGWRWDGDGVWSRVYGLDRDVVPAVSAPIVI</sequence>
<keyword evidence="2" id="KW-1185">Reference proteome</keyword>
<dbReference type="EMBL" id="MU006776">
    <property type="protein sequence ID" value="KAF2646036.1"/>
    <property type="molecule type" value="Genomic_DNA"/>
</dbReference>
<proteinExistence type="predicted"/>
<evidence type="ECO:0000313" key="2">
    <source>
        <dbReference type="Proteomes" id="UP000799753"/>
    </source>
</evidence>
<dbReference type="OrthoDB" id="5296720at2759"/>
<reference evidence="1" key="1">
    <citation type="journal article" date="2020" name="Stud. Mycol.">
        <title>101 Dothideomycetes genomes: a test case for predicting lifestyles and emergence of pathogens.</title>
        <authorList>
            <person name="Haridas S."/>
            <person name="Albert R."/>
            <person name="Binder M."/>
            <person name="Bloem J."/>
            <person name="Labutti K."/>
            <person name="Salamov A."/>
            <person name="Andreopoulos B."/>
            <person name="Baker S."/>
            <person name="Barry K."/>
            <person name="Bills G."/>
            <person name="Bluhm B."/>
            <person name="Cannon C."/>
            <person name="Castanera R."/>
            <person name="Culley D."/>
            <person name="Daum C."/>
            <person name="Ezra D."/>
            <person name="Gonzalez J."/>
            <person name="Henrissat B."/>
            <person name="Kuo A."/>
            <person name="Liang C."/>
            <person name="Lipzen A."/>
            <person name="Lutzoni F."/>
            <person name="Magnuson J."/>
            <person name="Mondo S."/>
            <person name="Nolan M."/>
            <person name="Ohm R."/>
            <person name="Pangilinan J."/>
            <person name="Park H.-J."/>
            <person name="Ramirez L."/>
            <person name="Alfaro M."/>
            <person name="Sun H."/>
            <person name="Tritt A."/>
            <person name="Yoshinaga Y."/>
            <person name="Zwiers L.-H."/>
            <person name="Turgeon B."/>
            <person name="Goodwin S."/>
            <person name="Spatafora J."/>
            <person name="Crous P."/>
            <person name="Grigoriev I."/>
        </authorList>
    </citation>
    <scope>NUCLEOTIDE SEQUENCE</scope>
    <source>
        <strain evidence="1">CBS 473.64</strain>
    </source>
</reference>
<gene>
    <name evidence="1" type="ORF">P280DRAFT_442</name>
</gene>